<dbReference type="OrthoDB" id="9806643at2"/>
<evidence type="ECO:0000256" key="1">
    <source>
        <dbReference type="ARBA" id="ARBA00022603"/>
    </source>
</evidence>
<dbReference type="CDD" id="cd18081">
    <property type="entry name" value="RlmH-like"/>
    <property type="match status" value="1"/>
</dbReference>
<reference evidence="6 7" key="1">
    <citation type="submission" date="2016-03" db="EMBL/GenBank/DDBJ databases">
        <title>Genome sequence of Mycoplasma gallinarum strain Mgn_IPT.</title>
        <authorList>
            <person name="Yacoub E."/>
            <person name="Sirand-Pugnet P."/>
            <person name="Barre A."/>
            <person name="Maurier F."/>
            <person name="Blanchard A."/>
            <person name="Ben Abdelmoumen B.M."/>
        </authorList>
    </citation>
    <scope>NUCLEOTIDE SEQUENCE [LARGE SCALE GENOMIC DNA]</scope>
    <source>
        <strain evidence="6 7">Mgn_IPT</strain>
    </source>
</reference>
<evidence type="ECO:0000256" key="3">
    <source>
        <dbReference type="ARBA" id="ARBA00022691"/>
    </source>
</evidence>
<dbReference type="EC" id="2.1.1.177" evidence="5"/>
<evidence type="ECO:0000256" key="4">
    <source>
        <dbReference type="ARBA" id="ARBA00038303"/>
    </source>
</evidence>
<evidence type="ECO:0000313" key="7">
    <source>
        <dbReference type="Proteomes" id="UP000076983"/>
    </source>
</evidence>
<feature type="binding site" evidence="5">
    <location>
        <position position="98"/>
    </location>
    <ligand>
        <name>S-adenosyl-L-methionine</name>
        <dbReference type="ChEBI" id="CHEBI:59789"/>
    </ligand>
</feature>
<keyword evidence="1 5" id="KW-0489">Methyltransferase</keyword>
<dbReference type="InterPro" id="IPR029026">
    <property type="entry name" value="tRNA_m1G_MTases_N"/>
</dbReference>
<dbReference type="GO" id="GO:0005737">
    <property type="term" value="C:cytoplasm"/>
    <property type="evidence" value="ECO:0007669"/>
    <property type="project" value="UniProtKB-SubCell"/>
</dbReference>
<keyword evidence="2 5" id="KW-0808">Transferase</keyword>
<keyword evidence="7" id="KW-1185">Reference proteome</keyword>
<comment type="subunit">
    <text evidence="5">Homodimer.</text>
</comment>
<dbReference type="PIRSF" id="PIRSF004505">
    <property type="entry name" value="MT_bac"/>
    <property type="match status" value="1"/>
</dbReference>
<dbReference type="RefSeq" id="WP_027332876.1">
    <property type="nucleotide sequence ID" value="NZ_LVLH01000028.1"/>
</dbReference>
<protein>
    <recommendedName>
        <fullName evidence="5">Ribosomal RNA large subunit methyltransferase H</fullName>
        <ecNumber evidence="5">2.1.1.177</ecNumber>
    </recommendedName>
    <alternativeName>
        <fullName evidence="5">23S rRNA (pseudouridine1915-N3)-methyltransferase</fullName>
    </alternativeName>
    <alternativeName>
        <fullName evidence="5">23S rRNA m3Psi1915 methyltransferase</fullName>
    </alternativeName>
    <alternativeName>
        <fullName evidence="5">rRNA (pseudouridine-N3-)-methyltransferase RlmH</fullName>
    </alternativeName>
</protein>
<comment type="catalytic activity">
    <reaction evidence="5">
        <text>pseudouridine(1915) in 23S rRNA + S-adenosyl-L-methionine = N(3)-methylpseudouridine(1915) in 23S rRNA + S-adenosyl-L-homocysteine + H(+)</text>
        <dbReference type="Rhea" id="RHEA:42752"/>
        <dbReference type="Rhea" id="RHEA-COMP:10221"/>
        <dbReference type="Rhea" id="RHEA-COMP:10222"/>
        <dbReference type="ChEBI" id="CHEBI:15378"/>
        <dbReference type="ChEBI" id="CHEBI:57856"/>
        <dbReference type="ChEBI" id="CHEBI:59789"/>
        <dbReference type="ChEBI" id="CHEBI:65314"/>
        <dbReference type="ChEBI" id="CHEBI:74486"/>
        <dbReference type="EC" id="2.1.1.177"/>
    </reaction>
</comment>
<dbReference type="Gene3D" id="3.40.1280.10">
    <property type="match status" value="1"/>
</dbReference>
<dbReference type="Proteomes" id="UP000076983">
    <property type="component" value="Unassembled WGS sequence"/>
</dbReference>
<evidence type="ECO:0000256" key="2">
    <source>
        <dbReference type="ARBA" id="ARBA00022679"/>
    </source>
</evidence>
<dbReference type="PANTHER" id="PTHR33603:SF1">
    <property type="entry name" value="RIBOSOMAL RNA LARGE SUBUNIT METHYLTRANSFERASE H"/>
    <property type="match status" value="1"/>
</dbReference>
<dbReference type="InterPro" id="IPR003742">
    <property type="entry name" value="RlmH-like"/>
</dbReference>
<keyword evidence="5" id="KW-0698">rRNA processing</keyword>
<dbReference type="InterPro" id="IPR029028">
    <property type="entry name" value="Alpha/beta_knot_MTases"/>
</dbReference>
<dbReference type="SUPFAM" id="SSF75217">
    <property type="entry name" value="alpha/beta knot"/>
    <property type="match status" value="1"/>
</dbReference>
<dbReference type="PANTHER" id="PTHR33603">
    <property type="entry name" value="METHYLTRANSFERASE"/>
    <property type="match status" value="1"/>
</dbReference>
<proteinExistence type="inferred from homology"/>
<evidence type="ECO:0000313" key="6">
    <source>
        <dbReference type="EMBL" id="OAB48948.1"/>
    </source>
</evidence>
<comment type="subcellular location">
    <subcellularLocation>
        <location evidence="5">Cytoplasm</location>
    </subcellularLocation>
</comment>
<dbReference type="STRING" id="29557.MGALLINA_02790"/>
<sequence length="148" mass="17379">MKKIKIISVGNLSPYFKQLFNEYAKNIAIFAEFQNIELKEFSEIKNIEEKKLRETKKVLESIDKNSYVCLLSLRGKQIDSTEFATKLDLSDNWTFIIGGSDGLIEELIKPNLKISFSKMTFPHQLFKIMLSEQIYRAFMIKNNKKYHK</sequence>
<feature type="binding site" evidence="5">
    <location>
        <position position="71"/>
    </location>
    <ligand>
        <name>S-adenosyl-L-methionine</name>
        <dbReference type="ChEBI" id="CHEBI:59789"/>
    </ligand>
</feature>
<dbReference type="Pfam" id="PF02590">
    <property type="entry name" value="SPOUT_MTase"/>
    <property type="match status" value="1"/>
</dbReference>
<dbReference type="AlphaFoldDB" id="A0A168RG04"/>
<feature type="binding site" evidence="5">
    <location>
        <begin position="116"/>
        <end position="121"/>
    </location>
    <ligand>
        <name>S-adenosyl-L-methionine</name>
        <dbReference type="ChEBI" id="CHEBI:59789"/>
    </ligand>
</feature>
<accession>A0A168RG04</accession>
<keyword evidence="5" id="KW-0963">Cytoplasm</keyword>
<dbReference type="EMBL" id="LVLH01000028">
    <property type="protein sequence ID" value="OAB48948.1"/>
    <property type="molecule type" value="Genomic_DNA"/>
</dbReference>
<evidence type="ECO:0000256" key="5">
    <source>
        <dbReference type="HAMAP-Rule" id="MF_00658"/>
    </source>
</evidence>
<dbReference type="HAMAP" id="MF_00658">
    <property type="entry name" value="23SrRNA_methyltr_H"/>
    <property type="match status" value="1"/>
</dbReference>
<dbReference type="GO" id="GO:0070038">
    <property type="term" value="F:rRNA (pseudouridine-N3-)-methyltransferase activity"/>
    <property type="evidence" value="ECO:0007669"/>
    <property type="project" value="UniProtKB-UniRule"/>
</dbReference>
<gene>
    <name evidence="5" type="primary">rlmH</name>
    <name evidence="6" type="ORF">MGALLINA_02790</name>
</gene>
<name>A0A168RG04_9BACT</name>
<organism evidence="6 7">
    <name type="scientific">Mycoplasmopsis gallinarum</name>
    <dbReference type="NCBI Taxonomy" id="29557"/>
    <lineage>
        <taxon>Bacteria</taxon>
        <taxon>Bacillati</taxon>
        <taxon>Mycoplasmatota</taxon>
        <taxon>Mycoplasmoidales</taxon>
        <taxon>Metamycoplasmataceae</taxon>
        <taxon>Mycoplasmopsis</taxon>
    </lineage>
</organism>
<comment type="caution">
    <text evidence="6">The sequence shown here is derived from an EMBL/GenBank/DDBJ whole genome shotgun (WGS) entry which is preliminary data.</text>
</comment>
<comment type="function">
    <text evidence="5">Specifically methylates the pseudouridine at position 1915 (m3Psi1915) in 23S rRNA.</text>
</comment>
<dbReference type="PATRIC" id="fig|29557.3.peg.262"/>
<comment type="similarity">
    <text evidence="4 5">Belongs to the RNA methyltransferase RlmH family.</text>
</comment>
<keyword evidence="3 5" id="KW-0949">S-adenosyl-L-methionine</keyword>